<dbReference type="AlphaFoldDB" id="A0AAW2VV61"/>
<keyword evidence="3" id="KW-0963">Cytoplasm</keyword>
<reference evidence="8" key="1">
    <citation type="submission" date="2020-06" db="EMBL/GenBank/DDBJ databases">
        <authorList>
            <person name="Li T."/>
            <person name="Hu X."/>
            <person name="Zhang T."/>
            <person name="Song X."/>
            <person name="Zhang H."/>
            <person name="Dai N."/>
            <person name="Sheng W."/>
            <person name="Hou X."/>
            <person name="Wei L."/>
        </authorList>
    </citation>
    <scope>NUCLEOTIDE SEQUENCE</scope>
    <source>
        <strain evidence="8">G02</strain>
        <tissue evidence="8">Leaf</tissue>
    </source>
</reference>
<dbReference type="GO" id="GO:0060236">
    <property type="term" value="P:regulation of mitotic spindle organization"/>
    <property type="evidence" value="ECO:0007669"/>
    <property type="project" value="InterPro"/>
</dbReference>
<evidence type="ECO:0000259" key="7">
    <source>
        <dbReference type="Pfam" id="PF06886"/>
    </source>
</evidence>
<evidence type="ECO:0000313" key="8">
    <source>
        <dbReference type="EMBL" id="KAL0431741.1"/>
    </source>
</evidence>
<dbReference type="InterPro" id="IPR009675">
    <property type="entry name" value="TPX2_fam"/>
</dbReference>
<protein>
    <recommendedName>
        <fullName evidence="7">TPX2 C-terminal domain-containing protein</fullName>
    </recommendedName>
</protein>
<evidence type="ECO:0000256" key="6">
    <source>
        <dbReference type="SAM" id="MobiDB-lite"/>
    </source>
</evidence>
<dbReference type="PANTHER" id="PTHR14326">
    <property type="entry name" value="TARGETING PROTEIN FOR XKLP2"/>
    <property type="match status" value="1"/>
</dbReference>
<dbReference type="EMBL" id="JACGWJ010000003">
    <property type="protein sequence ID" value="KAL0431741.1"/>
    <property type="molecule type" value="Genomic_DNA"/>
</dbReference>
<evidence type="ECO:0000256" key="1">
    <source>
        <dbReference type="ARBA" id="ARBA00004245"/>
    </source>
</evidence>
<accession>A0AAW2VV61</accession>
<evidence type="ECO:0000256" key="4">
    <source>
        <dbReference type="ARBA" id="ARBA00022701"/>
    </source>
</evidence>
<sequence>MEEGRSQRDVRKGWDKGNVRKRAGYVHWWGRRDGCRVAMERTESEKVAKKMNLIEQYRMEREREQKLAEEEEIKRLRKELVPKAQPMPYFDRPFIPRRSMKQPTMPKQPNFHLPQHKKAKSLVSLDDLYTQLE</sequence>
<evidence type="ECO:0000256" key="3">
    <source>
        <dbReference type="ARBA" id="ARBA00022490"/>
    </source>
</evidence>
<dbReference type="Pfam" id="PF06886">
    <property type="entry name" value="TPX2"/>
    <property type="match status" value="1"/>
</dbReference>
<gene>
    <name evidence="8" type="ORF">Sradi_0800100</name>
</gene>
<dbReference type="GO" id="GO:0005819">
    <property type="term" value="C:spindle"/>
    <property type="evidence" value="ECO:0007669"/>
    <property type="project" value="InterPro"/>
</dbReference>
<comment type="similarity">
    <text evidence="2">Belongs to the TPX2 family.</text>
</comment>
<dbReference type="GO" id="GO:0008017">
    <property type="term" value="F:microtubule binding"/>
    <property type="evidence" value="ECO:0007669"/>
    <property type="project" value="TreeGrafter"/>
</dbReference>
<evidence type="ECO:0000256" key="5">
    <source>
        <dbReference type="ARBA" id="ARBA00023212"/>
    </source>
</evidence>
<comment type="caution">
    <text evidence="8">The sequence shown here is derived from an EMBL/GenBank/DDBJ whole genome shotgun (WGS) entry which is preliminary data.</text>
</comment>
<name>A0AAW2VV61_SESRA</name>
<dbReference type="GO" id="GO:0005880">
    <property type="term" value="C:nuclear microtubule"/>
    <property type="evidence" value="ECO:0007669"/>
    <property type="project" value="TreeGrafter"/>
</dbReference>
<keyword evidence="5" id="KW-0206">Cytoskeleton</keyword>
<evidence type="ECO:0000256" key="2">
    <source>
        <dbReference type="ARBA" id="ARBA00005885"/>
    </source>
</evidence>
<dbReference type="InterPro" id="IPR027329">
    <property type="entry name" value="TPX2_C"/>
</dbReference>
<organism evidence="8">
    <name type="scientific">Sesamum radiatum</name>
    <name type="common">Black benniseed</name>
    <dbReference type="NCBI Taxonomy" id="300843"/>
    <lineage>
        <taxon>Eukaryota</taxon>
        <taxon>Viridiplantae</taxon>
        <taxon>Streptophyta</taxon>
        <taxon>Embryophyta</taxon>
        <taxon>Tracheophyta</taxon>
        <taxon>Spermatophyta</taxon>
        <taxon>Magnoliopsida</taxon>
        <taxon>eudicotyledons</taxon>
        <taxon>Gunneridae</taxon>
        <taxon>Pentapetalae</taxon>
        <taxon>asterids</taxon>
        <taxon>lamiids</taxon>
        <taxon>Lamiales</taxon>
        <taxon>Pedaliaceae</taxon>
        <taxon>Sesamum</taxon>
    </lineage>
</organism>
<comment type="subcellular location">
    <subcellularLocation>
        <location evidence="1">Cytoplasm</location>
        <location evidence="1">Cytoskeleton</location>
    </subcellularLocation>
</comment>
<dbReference type="GO" id="GO:0030295">
    <property type="term" value="F:protein kinase activator activity"/>
    <property type="evidence" value="ECO:0007669"/>
    <property type="project" value="TreeGrafter"/>
</dbReference>
<dbReference type="PANTHER" id="PTHR14326:SF58">
    <property type="entry name" value="TPX2 (TARGETING PROTEIN FOR XKLP2) PROTEIN FAMILY"/>
    <property type="match status" value="1"/>
</dbReference>
<proteinExistence type="inferred from homology"/>
<keyword evidence="4" id="KW-0493">Microtubule</keyword>
<dbReference type="GO" id="GO:0090307">
    <property type="term" value="P:mitotic spindle assembly"/>
    <property type="evidence" value="ECO:0007669"/>
    <property type="project" value="TreeGrafter"/>
</dbReference>
<reference evidence="8" key="2">
    <citation type="journal article" date="2024" name="Plant">
        <title>Genomic evolution and insights into agronomic trait innovations of Sesamum species.</title>
        <authorList>
            <person name="Miao H."/>
            <person name="Wang L."/>
            <person name="Qu L."/>
            <person name="Liu H."/>
            <person name="Sun Y."/>
            <person name="Le M."/>
            <person name="Wang Q."/>
            <person name="Wei S."/>
            <person name="Zheng Y."/>
            <person name="Lin W."/>
            <person name="Duan Y."/>
            <person name="Cao H."/>
            <person name="Xiong S."/>
            <person name="Wang X."/>
            <person name="Wei L."/>
            <person name="Li C."/>
            <person name="Ma Q."/>
            <person name="Ju M."/>
            <person name="Zhao R."/>
            <person name="Li G."/>
            <person name="Mu C."/>
            <person name="Tian Q."/>
            <person name="Mei H."/>
            <person name="Zhang T."/>
            <person name="Gao T."/>
            <person name="Zhang H."/>
        </authorList>
    </citation>
    <scope>NUCLEOTIDE SEQUENCE</scope>
    <source>
        <strain evidence="8">G02</strain>
    </source>
</reference>
<feature type="region of interest" description="Disordered" evidence="6">
    <location>
        <begin position="87"/>
        <end position="118"/>
    </location>
</feature>
<feature type="domain" description="TPX2 C-terminal" evidence="7">
    <location>
        <begin position="38"/>
        <end position="104"/>
    </location>
</feature>